<dbReference type="Gene3D" id="3.30.730.10">
    <property type="entry name" value="AP2/ERF domain"/>
    <property type="match status" value="1"/>
</dbReference>
<evidence type="ECO:0000313" key="9">
    <source>
        <dbReference type="Proteomes" id="UP000694005"/>
    </source>
</evidence>
<feature type="non-terminal residue" evidence="8">
    <location>
        <position position="264"/>
    </location>
</feature>
<reference evidence="8 9" key="1">
    <citation type="submission" date="2021-07" db="EMBL/GenBank/DDBJ databases">
        <authorList>
            <consortium name="Genoscope - CEA"/>
            <person name="William W."/>
        </authorList>
    </citation>
    <scope>NUCLEOTIDE SEQUENCE [LARGE SCALE GENOMIC DNA]</scope>
</reference>
<dbReference type="GO" id="GO:0003700">
    <property type="term" value="F:DNA-binding transcription factor activity"/>
    <property type="evidence" value="ECO:0007669"/>
    <property type="project" value="InterPro"/>
</dbReference>
<dbReference type="SMART" id="SM00380">
    <property type="entry name" value="AP2"/>
    <property type="match status" value="1"/>
</dbReference>
<gene>
    <name evidence="8" type="ORF">BRAPAZ1V2_A08P07800.2</name>
</gene>
<name>A0A8D9HEU4_BRACM</name>
<evidence type="ECO:0000256" key="1">
    <source>
        <dbReference type="ARBA" id="ARBA00004123"/>
    </source>
</evidence>
<feature type="region of interest" description="Disordered" evidence="6">
    <location>
        <begin position="97"/>
        <end position="119"/>
    </location>
</feature>
<keyword evidence="5" id="KW-0539">Nucleus</keyword>
<sequence length="264" mass="30452">TTQNSLNSSPSFILFLLNKYLQNYIRSSSHLPPSSFPFSLIKRSEKKNSKVNMVSLRRRRLLGLCCGPNGYVTPLPFLTAEEMISGIPNPNGVAAYGSGPKEEKTPIEEGTRSQRQRTPSKYIMHFMSDSSAISPDDSGPISLKMEQDLCDSDQPLKRRKRHRRKQVKNQEPCLMRGVYYKNMKWQAAIKVEKRQIHLGTFSSQEEAARLYDRAAFMCGREPNFELSEEDKRDLKQQSWEGFLACTRRKITNKKPKRRMEPEEL</sequence>
<dbReference type="GO" id="GO:0003677">
    <property type="term" value="F:DNA binding"/>
    <property type="evidence" value="ECO:0007669"/>
    <property type="project" value="UniProtKB-KW"/>
</dbReference>
<feature type="compositionally biased region" description="Basic and acidic residues" evidence="6">
    <location>
        <begin position="100"/>
        <end position="112"/>
    </location>
</feature>
<feature type="region of interest" description="Disordered" evidence="6">
    <location>
        <begin position="149"/>
        <end position="168"/>
    </location>
</feature>
<dbReference type="InterPro" id="IPR016177">
    <property type="entry name" value="DNA-bd_dom_sf"/>
</dbReference>
<dbReference type="Gramene" id="A08p07800.2_BraZ1">
    <property type="protein sequence ID" value="A08p07800.2_BraZ1.CDS"/>
    <property type="gene ID" value="A08g07800.2_BraZ1"/>
</dbReference>
<feature type="compositionally biased region" description="Basic residues" evidence="6">
    <location>
        <begin position="157"/>
        <end position="167"/>
    </location>
</feature>
<proteinExistence type="predicted"/>
<evidence type="ECO:0000256" key="4">
    <source>
        <dbReference type="ARBA" id="ARBA00023163"/>
    </source>
</evidence>
<dbReference type="SUPFAM" id="SSF54171">
    <property type="entry name" value="DNA-binding domain"/>
    <property type="match status" value="1"/>
</dbReference>
<dbReference type="AlphaFoldDB" id="A0A8D9HEU4"/>
<dbReference type="PANTHER" id="PTHR32467">
    <property type="entry name" value="AP2-LIKE ETHYLENE-RESPONSIVE TRANSCRIPTION FACTOR"/>
    <property type="match status" value="1"/>
</dbReference>
<keyword evidence="2" id="KW-0805">Transcription regulation</keyword>
<dbReference type="GO" id="GO:0005634">
    <property type="term" value="C:nucleus"/>
    <property type="evidence" value="ECO:0007669"/>
    <property type="project" value="UniProtKB-SubCell"/>
</dbReference>
<feature type="domain" description="AP2/ERF" evidence="7">
    <location>
        <begin position="163"/>
        <end position="229"/>
    </location>
</feature>
<evidence type="ECO:0000256" key="3">
    <source>
        <dbReference type="ARBA" id="ARBA00023125"/>
    </source>
</evidence>
<dbReference type="EMBL" id="LS974624">
    <property type="protein sequence ID" value="CAG7897114.1"/>
    <property type="molecule type" value="Genomic_DNA"/>
</dbReference>
<comment type="subcellular location">
    <subcellularLocation>
        <location evidence="1">Nucleus</location>
    </subcellularLocation>
</comment>
<evidence type="ECO:0000256" key="2">
    <source>
        <dbReference type="ARBA" id="ARBA00023015"/>
    </source>
</evidence>
<keyword evidence="3" id="KW-0238">DNA-binding</keyword>
<dbReference type="PROSITE" id="PS51032">
    <property type="entry name" value="AP2_ERF"/>
    <property type="match status" value="1"/>
</dbReference>
<organism evidence="8 9">
    <name type="scientific">Brassica campestris</name>
    <name type="common">Field mustard</name>
    <dbReference type="NCBI Taxonomy" id="3711"/>
    <lineage>
        <taxon>Eukaryota</taxon>
        <taxon>Viridiplantae</taxon>
        <taxon>Streptophyta</taxon>
        <taxon>Embryophyta</taxon>
        <taxon>Tracheophyta</taxon>
        <taxon>Spermatophyta</taxon>
        <taxon>Magnoliopsida</taxon>
        <taxon>eudicotyledons</taxon>
        <taxon>Gunneridae</taxon>
        <taxon>Pentapetalae</taxon>
        <taxon>rosids</taxon>
        <taxon>malvids</taxon>
        <taxon>Brassicales</taxon>
        <taxon>Brassicaceae</taxon>
        <taxon>Brassiceae</taxon>
        <taxon>Brassica</taxon>
    </lineage>
</organism>
<evidence type="ECO:0000313" key="8">
    <source>
        <dbReference type="EMBL" id="CAG7897114.1"/>
    </source>
</evidence>
<evidence type="ECO:0000256" key="6">
    <source>
        <dbReference type="SAM" id="MobiDB-lite"/>
    </source>
</evidence>
<keyword evidence="4" id="KW-0804">Transcription</keyword>
<dbReference type="InterPro" id="IPR001471">
    <property type="entry name" value="AP2/ERF_dom"/>
</dbReference>
<evidence type="ECO:0000256" key="5">
    <source>
        <dbReference type="ARBA" id="ARBA00023242"/>
    </source>
</evidence>
<dbReference type="InterPro" id="IPR036955">
    <property type="entry name" value="AP2/ERF_dom_sf"/>
</dbReference>
<accession>A0A8D9HEU4</accession>
<evidence type="ECO:0000259" key="7">
    <source>
        <dbReference type="PROSITE" id="PS51032"/>
    </source>
</evidence>
<dbReference type="CDD" id="cd00018">
    <property type="entry name" value="AP2"/>
    <property type="match status" value="1"/>
</dbReference>
<protein>
    <recommendedName>
        <fullName evidence="7">AP2/ERF domain-containing protein</fullName>
    </recommendedName>
</protein>
<dbReference type="PANTHER" id="PTHR32467:SF4">
    <property type="entry name" value="OS02G0499000 PROTEIN"/>
    <property type="match status" value="1"/>
</dbReference>
<dbReference type="Proteomes" id="UP000694005">
    <property type="component" value="Chromosome A08"/>
</dbReference>